<dbReference type="GO" id="GO:0022857">
    <property type="term" value="F:transmembrane transporter activity"/>
    <property type="evidence" value="ECO:0007669"/>
    <property type="project" value="InterPro"/>
</dbReference>
<evidence type="ECO:0000256" key="6">
    <source>
        <dbReference type="ARBA" id="ARBA00022970"/>
    </source>
</evidence>
<comment type="subcellular location">
    <subcellularLocation>
        <location evidence="1 9">Cell membrane</location>
        <topology evidence="1 9">Multi-pass membrane protein</topology>
    </subcellularLocation>
</comment>
<dbReference type="NCBIfam" id="TIGR01726">
    <property type="entry name" value="HEQRo_perm_3TM"/>
    <property type="match status" value="1"/>
</dbReference>
<proteinExistence type="inferred from homology"/>
<reference evidence="11 12" key="1">
    <citation type="submission" date="2020-08" db="EMBL/GenBank/DDBJ databases">
        <title>Genomic Encyclopedia of Type Strains, Phase IV (KMG-IV): sequencing the most valuable type-strain genomes for metagenomic binning, comparative biology and taxonomic classification.</title>
        <authorList>
            <person name="Goeker M."/>
        </authorList>
    </citation>
    <scope>NUCLEOTIDE SEQUENCE [LARGE SCALE GENOMIC DNA]</scope>
    <source>
        <strain evidence="11 12">DSM 21458</strain>
    </source>
</reference>
<dbReference type="PANTHER" id="PTHR30614:SF20">
    <property type="entry name" value="GLUTAMINE TRANSPORT SYSTEM PERMEASE PROTEIN GLNP"/>
    <property type="match status" value="1"/>
</dbReference>
<evidence type="ECO:0000256" key="5">
    <source>
        <dbReference type="ARBA" id="ARBA00022692"/>
    </source>
</evidence>
<feature type="transmembrane region" description="Helical" evidence="9">
    <location>
        <begin position="231"/>
        <end position="251"/>
    </location>
</feature>
<evidence type="ECO:0000256" key="9">
    <source>
        <dbReference type="RuleBase" id="RU363032"/>
    </source>
</evidence>
<keyword evidence="6" id="KW-0029">Amino-acid transport</keyword>
<dbReference type="InterPro" id="IPR010065">
    <property type="entry name" value="AA_ABC_transptr_permease_3TM"/>
</dbReference>
<dbReference type="Proteomes" id="UP000569951">
    <property type="component" value="Unassembled WGS sequence"/>
</dbReference>
<accession>A0A841HWZ0</accession>
<dbReference type="Pfam" id="PF00528">
    <property type="entry name" value="BPD_transp_1"/>
    <property type="match status" value="1"/>
</dbReference>
<evidence type="ECO:0000313" key="11">
    <source>
        <dbReference type="EMBL" id="MBB6098041.1"/>
    </source>
</evidence>
<evidence type="ECO:0000256" key="4">
    <source>
        <dbReference type="ARBA" id="ARBA00022475"/>
    </source>
</evidence>
<name>A0A841HWZ0_9DEIO</name>
<keyword evidence="3 9" id="KW-0813">Transport</keyword>
<evidence type="ECO:0000259" key="10">
    <source>
        <dbReference type="PROSITE" id="PS50928"/>
    </source>
</evidence>
<dbReference type="FunFam" id="1.10.3720.10:FF:000033">
    <property type="entry name" value="Polar amino acid ABC transporter permease"/>
    <property type="match status" value="1"/>
</dbReference>
<dbReference type="CDD" id="cd06261">
    <property type="entry name" value="TM_PBP2"/>
    <property type="match status" value="1"/>
</dbReference>
<dbReference type="InterPro" id="IPR043429">
    <property type="entry name" value="ArtM/GltK/GlnP/TcyL/YhdX-like"/>
</dbReference>
<dbReference type="GO" id="GO:0043190">
    <property type="term" value="C:ATP-binding cassette (ABC) transporter complex"/>
    <property type="evidence" value="ECO:0007669"/>
    <property type="project" value="InterPro"/>
</dbReference>
<dbReference type="PROSITE" id="PS50928">
    <property type="entry name" value="ABC_TM1"/>
    <property type="match status" value="1"/>
</dbReference>
<evidence type="ECO:0000256" key="2">
    <source>
        <dbReference type="ARBA" id="ARBA00010072"/>
    </source>
</evidence>
<feature type="transmembrane region" description="Helical" evidence="9">
    <location>
        <begin position="18"/>
        <end position="40"/>
    </location>
</feature>
<evidence type="ECO:0000256" key="1">
    <source>
        <dbReference type="ARBA" id="ARBA00004651"/>
    </source>
</evidence>
<dbReference type="RefSeq" id="WP_343058256.1">
    <property type="nucleotide sequence ID" value="NZ_JACHHG010000004.1"/>
</dbReference>
<keyword evidence="4" id="KW-1003">Cell membrane</keyword>
<comment type="similarity">
    <text evidence="2">Belongs to the binding-protein-dependent transport system permease family. HisMQ subfamily.</text>
</comment>
<dbReference type="AlphaFoldDB" id="A0A841HWZ0"/>
<dbReference type="EMBL" id="JACHHG010000004">
    <property type="protein sequence ID" value="MBB6098041.1"/>
    <property type="molecule type" value="Genomic_DNA"/>
</dbReference>
<evidence type="ECO:0000256" key="8">
    <source>
        <dbReference type="ARBA" id="ARBA00023136"/>
    </source>
</evidence>
<sequence length="264" mass="28540">MTRPTPIKRAAPPPALNLLIWLVGAAVAFLALFWLISFVLRFAPEPIGSRSELFVEGARVTLLLTVLSGAIGLVVGVLAGLAKTSRLWIVRFPASFYVWVVRGTPLLVQILFVYNALPQLLQMMGLRVSLDEFQSAMVALALNVGAYNAEVIRAGIQAIPRGQNEAARSLGLTGFQTMQAVILPQALRVVVPPLVNNVVALLKDSSLASSIALVELTLAGQRVSSETFQPVPVLTTVAIVYLLLTTVLTFFTDQLEKRLKIASR</sequence>
<keyword evidence="8 9" id="KW-0472">Membrane</keyword>
<keyword evidence="7 9" id="KW-1133">Transmembrane helix</keyword>
<feature type="transmembrane region" description="Helical" evidence="9">
    <location>
        <begin position="60"/>
        <end position="82"/>
    </location>
</feature>
<dbReference type="PANTHER" id="PTHR30614">
    <property type="entry name" value="MEMBRANE COMPONENT OF AMINO ACID ABC TRANSPORTER"/>
    <property type="match status" value="1"/>
</dbReference>
<keyword evidence="5 9" id="KW-0812">Transmembrane</keyword>
<feature type="domain" description="ABC transmembrane type-1" evidence="10">
    <location>
        <begin position="58"/>
        <end position="252"/>
    </location>
</feature>
<dbReference type="SUPFAM" id="SSF161098">
    <property type="entry name" value="MetI-like"/>
    <property type="match status" value="1"/>
</dbReference>
<protein>
    <submittedName>
        <fullName evidence="11">Polar amino acid transport system permease protein</fullName>
    </submittedName>
</protein>
<keyword evidence="12" id="KW-1185">Reference proteome</keyword>
<organism evidence="11 12">
    <name type="scientific">Deinobacterium chartae</name>
    <dbReference type="NCBI Taxonomy" id="521158"/>
    <lineage>
        <taxon>Bacteria</taxon>
        <taxon>Thermotogati</taxon>
        <taxon>Deinococcota</taxon>
        <taxon>Deinococci</taxon>
        <taxon>Deinococcales</taxon>
        <taxon>Deinococcaceae</taxon>
        <taxon>Deinobacterium</taxon>
    </lineage>
</organism>
<comment type="caution">
    <text evidence="11">The sequence shown here is derived from an EMBL/GenBank/DDBJ whole genome shotgun (WGS) entry which is preliminary data.</text>
</comment>
<dbReference type="GO" id="GO:0006865">
    <property type="term" value="P:amino acid transport"/>
    <property type="evidence" value="ECO:0007669"/>
    <property type="project" value="UniProtKB-KW"/>
</dbReference>
<dbReference type="InterPro" id="IPR035906">
    <property type="entry name" value="MetI-like_sf"/>
</dbReference>
<feature type="transmembrane region" description="Helical" evidence="9">
    <location>
        <begin position="94"/>
        <end position="117"/>
    </location>
</feature>
<evidence type="ECO:0000256" key="3">
    <source>
        <dbReference type="ARBA" id="ARBA00022448"/>
    </source>
</evidence>
<dbReference type="InterPro" id="IPR000515">
    <property type="entry name" value="MetI-like"/>
</dbReference>
<dbReference type="Gene3D" id="1.10.3720.10">
    <property type="entry name" value="MetI-like"/>
    <property type="match status" value="1"/>
</dbReference>
<evidence type="ECO:0000313" key="12">
    <source>
        <dbReference type="Proteomes" id="UP000569951"/>
    </source>
</evidence>
<gene>
    <name evidence="11" type="ORF">HNR42_001464</name>
</gene>
<evidence type="ECO:0000256" key="7">
    <source>
        <dbReference type="ARBA" id="ARBA00022989"/>
    </source>
</evidence>